<dbReference type="GO" id="GO:0060287">
    <property type="term" value="P:epithelial cilium movement involved in determination of left/right asymmetry"/>
    <property type="evidence" value="ECO:0007669"/>
    <property type="project" value="TreeGrafter"/>
</dbReference>
<dbReference type="GO" id="GO:0005737">
    <property type="term" value="C:cytoplasm"/>
    <property type="evidence" value="ECO:0007669"/>
    <property type="project" value="TreeGrafter"/>
</dbReference>
<feature type="coiled-coil region" evidence="1">
    <location>
        <begin position="645"/>
        <end position="712"/>
    </location>
</feature>
<evidence type="ECO:0000313" key="3">
    <source>
        <dbReference type="EMBL" id="KAG5854788.1"/>
    </source>
</evidence>
<feature type="coiled-coil region" evidence="1">
    <location>
        <begin position="775"/>
        <end position="802"/>
    </location>
</feature>
<dbReference type="GO" id="GO:0005576">
    <property type="term" value="C:extracellular region"/>
    <property type="evidence" value="ECO:0007669"/>
    <property type="project" value="GOC"/>
</dbReference>
<dbReference type="Pfam" id="PF08647">
    <property type="entry name" value="BRE1"/>
    <property type="match status" value="1"/>
</dbReference>
<dbReference type="Proteomes" id="UP001044222">
    <property type="component" value="Unassembled WGS sequence"/>
</dbReference>
<keyword evidence="4" id="KW-1185">Reference proteome</keyword>
<accession>A0A9D3S4U5</accession>
<name>A0A9D3S4U5_ANGAN</name>
<sequence length="902" mass="104251">MAEEHSSSEALPPQNSLQLSIPPSEAVGAEEEMEDELVVLDPDHPLMKRFQSVLKSHLEKQLEDLNTDLRENGIVEHAECKGREELGVEVYSVQHELARLQANLEDQHDTNMQMAAQRLQAQGQLEVIRSQYQTTVNQNRQQRTCESQLQTEVDNLALRLFYMQGVNRDLQSDITAVKNASRKAHSEKSQAAEEKNAQDLYVERLTKQVERLAEQIGLYGVQTDEQSAETQVAKEALTEAQMEMDSVLVEQKQLLQHWNSSLLGMRRRDEANAAMQEALRMVRNQVRLLDTEMEGFKKSITDEEERNERLTVLLNRTQLDCDTSRKLIAQSQAQQEALQAQYSTYTRMLQETEQMLARVTGDCAVRQGELDVLRKQIEKEASVRLELEDKIMTKMREHLTHDQAAKYSRRLMEEMAAHRTDRDLQLSQLENEVAQVTLGSTEVTLHLESLARVLAELGRQMDQKHKQLSDKETEMKKQMTVMERKQDAISICNKKIDQIRAETGHKDMGVLEIRVNKLSKELEEVGAEMKEQQQHWLRQQEELVRLNQERQAQGGALLALQTQLTILQQRKLRREGEIQQESHELTEVDRNMKNLMLDLVKLNTLVNKNSQQHEALEQSNSLMENDFLQRLKECERESITMQMKHENILEEKERLLSLLVETERQIMLWEKKTQLARESRMAVDSEIGQGDIRSMKAEIHRMEVRYGQLMKQQGRLLNEMEAMVARRGTIETQAKAQARADRKQPTHTDFRSVLQSLRRKIQDTHKQVKESDGVIEDLQDALQTMSANLREKQQQLNDLQSASAVRTSDLRSLQDSKERNLTRLIALQARAKQLQVAREGRYNFVSASESALEPAKQRLEERLHTVSTILHRVCQESPQHEGALRHVSLILTNRLENQQETT</sequence>
<protein>
    <recommendedName>
        <fullName evidence="5">Coiled-coil domain-containing protein 40</fullName>
    </recommendedName>
</protein>
<feature type="coiled-coil region" evidence="1">
    <location>
        <begin position="335"/>
        <end position="390"/>
    </location>
</feature>
<dbReference type="GO" id="GO:0035082">
    <property type="term" value="P:axoneme assembly"/>
    <property type="evidence" value="ECO:0007669"/>
    <property type="project" value="InterPro"/>
</dbReference>
<dbReference type="GO" id="GO:0001947">
    <property type="term" value="P:heart looping"/>
    <property type="evidence" value="ECO:0007669"/>
    <property type="project" value="TreeGrafter"/>
</dbReference>
<evidence type="ECO:0000313" key="4">
    <source>
        <dbReference type="Proteomes" id="UP001044222"/>
    </source>
</evidence>
<evidence type="ECO:0008006" key="5">
    <source>
        <dbReference type="Google" id="ProtNLM"/>
    </source>
</evidence>
<gene>
    <name evidence="3" type="ORF">ANANG_G00041460</name>
</gene>
<dbReference type="EMBL" id="JAFIRN010000002">
    <property type="protein sequence ID" value="KAG5854788.1"/>
    <property type="molecule type" value="Genomic_DNA"/>
</dbReference>
<feature type="coiled-coil region" evidence="1">
    <location>
        <begin position="447"/>
        <end position="535"/>
    </location>
</feature>
<reference evidence="3" key="1">
    <citation type="submission" date="2021-01" db="EMBL/GenBank/DDBJ databases">
        <title>A chromosome-scale assembly of European eel, Anguilla anguilla.</title>
        <authorList>
            <person name="Henkel C."/>
            <person name="Jong-Raadsen S.A."/>
            <person name="Dufour S."/>
            <person name="Weltzien F.-A."/>
            <person name="Palstra A.P."/>
            <person name="Pelster B."/>
            <person name="Spaink H.P."/>
            <person name="Van Den Thillart G.E."/>
            <person name="Jansen H."/>
            <person name="Zahm M."/>
            <person name="Klopp C."/>
            <person name="Cedric C."/>
            <person name="Louis A."/>
            <person name="Berthelot C."/>
            <person name="Parey E."/>
            <person name="Roest Crollius H."/>
            <person name="Montfort J."/>
            <person name="Robinson-Rechavi M."/>
            <person name="Bucao C."/>
            <person name="Bouchez O."/>
            <person name="Gislard M."/>
            <person name="Lluch J."/>
            <person name="Milhes M."/>
            <person name="Lampietro C."/>
            <person name="Lopez Roques C."/>
            <person name="Donnadieu C."/>
            <person name="Braasch I."/>
            <person name="Desvignes T."/>
            <person name="Postlethwait J."/>
            <person name="Bobe J."/>
            <person name="Guiguen Y."/>
            <person name="Dirks R."/>
        </authorList>
    </citation>
    <scope>NUCLEOTIDE SEQUENCE</scope>
    <source>
        <strain evidence="3">Tag_6206</strain>
        <tissue evidence="3">Liver</tissue>
    </source>
</reference>
<dbReference type="AlphaFoldDB" id="A0A9D3S4U5"/>
<dbReference type="PANTHER" id="PTHR16275:SF8">
    <property type="entry name" value="COILED-COIL DOMAIN-CONTAINING PROTEIN 40"/>
    <property type="match status" value="1"/>
</dbReference>
<dbReference type="InterPro" id="IPR037386">
    <property type="entry name" value="CCDC40"/>
</dbReference>
<dbReference type="GO" id="GO:0005929">
    <property type="term" value="C:cilium"/>
    <property type="evidence" value="ECO:0007669"/>
    <property type="project" value="TreeGrafter"/>
</dbReference>
<keyword evidence="1" id="KW-0175">Coiled coil</keyword>
<comment type="caution">
    <text evidence="3">The sequence shown here is derived from an EMBL/GenBank/DDBJ whole genome shotgun (WGS) entry which is preliminary data.</text>
</comment>
<dbReference type="PANTHER" id="PTHR16275">
    <property type="entry name" value="COILED-COIL DOMAIN-CONTAINING PROTEIN 40"/>
    <property type="match status" value="1"/>
</dbReference>
<organism evidence="3 4">
    <name type="scientific">Anguilla anguilla</name>
    <name type="common">European freshwater eel</name>
    <name type="synonym">Muraena anguilla</name>
    <dbReference type="NCBI Taxonomy" id="7936"/>
    <lineage>
        <taxon>Eukaryota</taxon>
        <taxon>Metazoa</taxon>
        <taxon>Chordata</taxon>
        <taxon>Craniata</taxon>
        <taxon>Vertebrata</taxon>
        <taxon>Euteleostomi</taxon>
        <taxon>Actinopterygii</taxon>
        <taxon>Neopterygii</taxon>
        <taxon>Teleostei</taxon>
        <taxon>Anguilliformes</taxon>
        <taxon>Anguillidae</taxon>
        <taxon>Anguilla</taxon>
    </lineage>
</organism>
<proteinExistence type="predicted"/>
<feature type="region of interest" description="Disordered" evidence="2">
    <location>
        <begin position="1"/>
        <end position="33"/>
    </location>
</feature>
<evidence type="ECO:0000256" key="2">
    <source>
        <dbReference type="SAM" id="MobiDB-lite"/>
    </source>
</evidence>
<evidence type="ECO:0000256" key="1">
    <source>
        <dbReference type="SAM" id="Coils"/>
    </source>
</evidence>